<name>A0A8H5BKB0_9AGAR</name>
<sequence length="481" mass="55249">MVDLIPERHEILNTASPIAGLPIEILSAVFHEVQRIRKATGRPLIPHVEITLSHVCSHWRAVLLSLPSMWCVFQHSLPWNGPARHTKERLAAYLERSGEHPFDLWMDFKTEEPLYHRLLFPLLEIALPHLHRFRVLHLLSDFFHPLEEFRKKLARTSAPLLEICAICPDSHETPEFKLELDSLTVDDANIFQSGAPSLKYLRLDETSLFTMRLPLDTVVHLRIERRQMQFSIWIPNTIFDEILSLPNLETLSLSGALFELQHQQGSTPKEPIRADKLKHFRSGNTHITIYTLSHVLAPSLERITISGVDSVNQGDQPSIPDHVAFPSLRIIAFTRVRSDIPRHGPNLQKVMASTENVEELLFWGKTGHRDITENAFRALWESNRAPSYWKKIRKATLNLPFSSPEEMLLYHLFIAAKPKLEVVRVPPRCLQLPTFLQGVPPHIDLRAIDKSEPTIPLCWTAGPDWLDTEQDPFLTKCQLFE</sequence>
<protein>
    <recommendedName>
        <fullName evidence="3">F-box domain-containing protein</fullName>
    </recommendedName>
</protein>
<dbReference type="AlphaFoldDB" id="A0A8H5BKB0"/>
<accession>A0A8H5BKB0</accession>
<comment type="caution">
    <text evidence="1">The sequence shown here is derived from an EMBL/GenBank/DDBJ whole genome shotgun (WGS) entry which is preliminary data.</text>
</comment>
<evidence type="ECO:0008006" key="3">
    <source>
        <dbReference type="Google" id="ProtNLM"/>
    </source>
</evidence>
<dbReference type="Proteomes" id="UP000541558">
    <property type="component" value="Unassembled WGS sequence"/>
</dbReference>
<dbReference type="SUPFAM" id="SSF52047">
    <property type="entry name" value="RNI-like"/>
    <property type="match status" value="1"/>
</dbReference>
<evidence type="ECO:0000313" key="1">
    <source>
        <dbReference type="EMBL" id="KAF5324857.1"/>
    </source>
</evidence>
<keyword evidence="2" id="KW-1185">Reference proteome</keyword>
<evidence type="ECO:0000313" key="2">
    <source>
        <dbReference type="Proteomes" id="UP000541558"/>
    </source>
</evidence>
<dbReference type="EMBL" id="JAACJK010000164">
    <property type="protein sequence ID" value="KAF5324857.1"/>
    <property type="molecule type" value="Genomic_DNA"/>
</dbReference>
<reference evidence="1 2" key="1">
    <citation type="journal article" date="2020" name="ISME J.">
        <title>Uncovering the hidden diversity of litter-decomposition mechanisms in mushroom-forming fungi.</title>
        <authorList>
            <person name="Floudas D."/>
            <person name="Bentzer J."/>
            <person name="Ahren D."/>
            <person name="Johansson T."/>
            <person name="Persson P."/>
            <person name="Tunlid A."/>
        </authorList>
    </citation>
    <scope>NUCLEOTIDE SEQUENCE [LARGE SCALE GENOMIC DNA]</scope>
    <source>
        <strain evidence="1 2">CBS 175.51</strain>
    </source>
</reference>
<organism evidence="1 2">
    <name type="scientific">Ephemerocybe angulata</name>
    <dbReference type="NCBI Taxonomy" id="980116"/>
    <lineage>
        <taxon>Eukaryota</taxon>
        <taxon>Fungi</taxon>
        <taxon>Dikarya</taxon>
        <taxon>Basidiomycota</taxon>
        <taxon>Agaricomycotina</taxon>
        <taxon>Agaricomycetes</taxon>
        <taxon>Agaricomycetidae</taxon>
        <taxon>Agaricales</taxon>
        <taxon>Agaricineae</taxon>
        <taxon>Psathyrellaceae</taxon>
        <taxon>Ephemerocybe</taxon>
    </lineage>
</organism>
<dbReference type="OrthoDB" id="2822842at2759"/>
<gene>
    <name evidence="1" type="ORF">D9611_004058</name>
</gene>
<proteinExistence type="predicted"/>